<dbReference type="InterPro" id="IPR003593">
    <property type="entry name" value="AAA+_ATPase"/>
</dbReference>
<dbReference type="Gene3D" id="3.40.50.300">
    <property type="entry name" value="P-loop containing nucleotide triphosphate hydrolases"/>
    <property type="match status" value="2"/>
</dbReference>
<dbReference type="Pfam" id="PF00005">
    <property type="entry name" value="ABC_tran"/>
    <property type="match status" value="2"/>
</dbReference>
<dbReference type="AlphaFoldDB" id="A0A830ZUY8"/>
<keyword evidence="7" id="KW-1278">Translocase</keyword>
<dbReference type="RefSeq" id="WP_213543801.1">
    <property type="nucleotide sequence ID" value="NZ_AP023421.1"/>
</dbReference>
<dbReference type="InterPro" id="IPR027417">
    <property type="entry name" value="P-loop_NTPase"/>
</dbReference>
<dbReference type="GO" id="GO:0005524">
    <property type="term" value="F:ATP binding"/>
    <property type="evidence" value="ECO:0007669"/>
    <property type="project" value="UniProtKB-KW"/>
</dbReference>
<dbReference type="PROSITE" id="PS50893">
    <property type="entry name" value="ABC_TRANSPORTER_2"/>
    <property type="match status" value="2"/>
</dbReference>
<evidence type="ECO:0000256" key="7">
    <source>
        <dbReference type="ARBA" id="ARBA00022967"/>
    </source>
</evidence>
<dbReference type="InterPro" id="IPR050107">
    <property type="entry name" value="ABC_carbohydrate_import_ATPase"/>
</dbReference>
<dbReference type="CDD" id="cd03216">
    <property type="entry name" value="ABC_Carb_Monos_I"/>
    <property type="match status" value="1"/>
</dbReference>
<evidence type="ECO:0000256" key="1">
    <source>
        <dbReference type="ARBA" id="ARBA00004202"/>
    </source>
</evidence>
<evidence type="ECO:0000256" key="2">
    <source>
        <dbReference type="ARBA" id="ARBA00022448"/>
    </source>
</evidence>
<dbReference type="PANTHER" id="PTHR43790:SF4">
    <property type="entry name" value="GUANOSINE IMPORT ATP-BINDING PROTEIN NUPO"/>
    <property type="match status" value="1"/>
</dbReference>
<dbReference type="KEGG" id="pfaa:MM59RIKEN_31480"/>
<dbReference type="InterPro" id="IPR003439">
    <property type="entry name" value="ABC_transporter-like_ATP-bd"/>
</dbReference>
<proteinExistence type="predicted"/>
<keyword evidence="2" id="KW-0813">Transport</keyword>
<evidence type="ECO:0000313" key="11">
    <source>
        <dbReference type="Proteomes" id="UP000679848"/>
    </source>
</evidence>
<evidence type="ECO:0000313" key="10">
    <source>
        <dbReference type="EMBL" id="BCK85829.1"/>
    </source>
</evidence>
<feature type="domain" description="ABC transporter" evidence="9">
    <location>
        <begin position="4"/>
        <end position="239"/>
    </location>
</feature>
<dbReference type="FunFam" id="3.40.50.300:FF:000127">
    <property type="entry name" value="Ribose import ATP-binding protein RbsA"/>
    <property type="match status" value="1"/>
</dbReference>
<keyword evidence="5" id="KW-0547">Nucleotide-binding</keyword>
<evidence type="ECO:0000256" key="5">
    <source>
        <dbReference type="ARBA" id="ARBA00022741"/>
    </source>
</evidence>
<accession>A0A830ZUY8</accession>
<feature type="domain" description="ABC transporter" evidence="9">
    <location>
        <begin position="257"/>
        <end position="501"/>
    </location>
</feature>
<dbReference type="GO" id="GO:0016887">
    <property type="term" value="F:ATP hydrolysis activity"/>
    <property type="evidence" value="ECO:0007669"/>
    <property type="project" value="InterPro"/>
</dbReference>
<dbReference type="SUPFAM" id="SSF52540">
    <property type="entry name" value="P-loop containing nucleoside triphosphate hydrolases"/>
    <property type="match status" value="2"/>
</dbReference>
<name>A0A830ZUY8_9FIRM</name>
<dbReference type="Proteomes" id="UP000679848">
    <property type="component" value="Plasmid pMM59_01"/>
</dbReference>
<keyword evidence="6 10" id="KW-0067">ATP-binding</keyword>
<geneLocation type="plasmid" evidence="10 11">
    <name>pMM59_01</name>
</geneLocation>
<sequence length="510" mass="56389">MNAVEMIDIVKEYPGVLANDHVTLVVREGEIHGLVGENGAGKSTIMNQLYGMQRPTSGTIKVFGNEVQIHSPKDAIALGIGMVHQHFMLAPSLSVIQNMIMGKAPMSGPFIDLKTAKAKVREILERYSFQLDLDAKVYQLSIGQMQRVEIVKALYRGAKILILDEPTAVLTPQEVEELIQMMKRLKAQGCSIIIITHKLKEVMAATDTVTIMRKGVVTGVVETAKTNERALANLMVGREVNLRIPKADTSAYTEKVLRVRRLNVYNERGQKAVNQVSFSVRKGEILGVCGVEGNGQSELVNALTGLVPVASGSIQIYDQELSRAPVRMRRKSKMSHIPEDRIAVGGAKSCSIMENIMLDRYYEKQYCRGGILKQDEMRRHAEQLISEFAIKVPNSEYALGTLSGGNMQKVILAREMDADPELLIAAQPTRGVDIGAIEYIRKQLVALRDSGKAILLISAELEEIMTLSDRIVVMYEGEIVGSFRPEETTEEELGLYMAGSRNMTLDEDAL</sequence>
<keyword evidence="3" id="KW-1003">Cell membrane</keyword>
<evidence type="ECO:0000256" key="6">
    <source>
        <dbReference type="ARBA" id="ARBA00022840"/>
    </source>
</evidence>
<keyword evidence="8" id="KW-0472">Membrane</keyword>
<dbReference type="SMART" id="SM00382">
    <property type="entry name" value="AAA"/>
    <property type="match status" value="1"/>
</dbReference>
<gene>
    <name evidence="10" type="ORF">MM59RIKEN_31480</name>
</gene>
<dbReference type="GO" id="GO:0005886">
    <property type="term" value="C:plasma membrane"/>
    <property type="evidence" value="ECO:0007669"/>
    <property type="project" value="UniProtKB-SubCell"/>
</dbReference>
<evidence type="ECO:0000256" key="4">
    <source>
        <dbReference type="ARBA" id="ARBA00022737"/>
    </source>
</evidence>
<dbReference type="CDD" id="cd03215">
    <property type="entry name" value="ABC_Carb_Monos_II"/>
    <property type="match status" value="1"/>
</dbReference>
<dbReference type="PANTHER" id="PTHR43790">
    <property type="entry name" value="CARBOHYDRATE TRANSPORT ATP-BINDING PROTEIN MG119-RELATED"/>
    <property type="match status" value="1"/>
</dbReference>
<reference evidence="10" key="1">
    <citation type="submission" date="2020-09" db="EMBL/GenBank/DDBJ databases">
        <title>New species isolated from human feces.</title>
        <authorList>
            <person name="Kitahara M."/>
            <person name="Shigeno Y."/>
            <person name="Shime M."/>
            <person name="Matsumoto Y."/>
            <person name="Nakamura S."/>
            <person name="Motooka D."/>
            <person name="Fukuoka S."/>
            <person name="Nishikawa H."/>
            <person name="Benno Y."/>
        </authorList>
    </citation>
    <scope>NUCLEOTIDE SEQUENCE</scope>
    <source>
        <strain evidence="10">MM59</strain>
        <plasmid evidence="10">pMM59_01</plasmid>
    </source>
</reference>
<keyword evidence="11" id="KW-1185">Reference proteome</keyword>
<keyword evidence="10" id="KW-0614">Plasmid</keyword>
<evidence type="ECO:0000256" key="8">
    <source>
        <dbReference type="ARBA" id="ARBA00023136"/>
    </source>
</evidence>
<dbReference type="PROSITE" id="PS00211">
    <property type="entry name" value="ABC_TRANSPORTER_1"/>
    <property type="match status" value="1"/>
</dbReference>
<keyword evidence="4" id="KW-0677">Repeat</keyword>
<comment type="subcellular location">
    <subcellularLocation>
        <location evidence="1">Cell membrane</location>
        <topology evidence="1">Peripheral membrane protein</topology>
    </subcellularLocation>
</comment>
<evidence type="ECO:0000259" key="9">
    <source>
        <dbReference type="PROSITE" id="PS50893"/>
    </source>
</evidence>
<evidence type="ECO:0000256" key="3">
    <source>
        <dbReference type="ARBA" id="ARBA00022475"/>
    </source>
</evidence>
<organism evidence="10 11">
    <name type="scientific">Pusillibacter faecalis</name>
    <dbReference type="NCBI Taxonomy" id="2714358"/>
    <lineage>
        <taxon>Bacteria</taxon>
        <taxon>Bacillati</taxon>
        <taxon>Bacillota</taxon>
        <taxon>Clostridia</taxon>
        <taxon>Eubacteriales</taxon>
        <taxon>Oscillospiraceae</taxon>
        <taxon>Pusillibacter</taxon>
    </lineage>
</organism>
<protein>
    <submittedName>
        <fullName evidence="10">Heme ABC transporter ATP-binding protein</fullName>
    </submittedName>
</protein>
<dbReference type="InterPro" id="IPR017871">
    <property type="entry name" value="ABC_transporter-like_CS"/>
</dbReference>
<dbReference type="EMBL" id="AP023421">
    <property type="protein sequence ID" value="BCK85829.1"/>
    <property type="molecule type" value="Genomic_DNA"/>
</dbReference>